<gene>
    <name evidence="3" type="primary">hisZ</name>
    <name evidence="3" type="ORF">NCTC13832_02221</name>
    <name evidence="2" type="ORF">TP70_05630</name>
</gene>
<dbReference type="AlphaFoldDB" id="A0A0D6XQU5"/>
<dbReference type="InterPro" id="IPR045864">
    <property type="entry name" value="aa-tRNA-synth_II/BPL/LPL"/>
</dbReference>
<accession>A0A0D6XQU5</accession>
<dbReference type="OrthoDB" id="2387597at2"/>
<dbReference type="Gene3D" id="3.30.930.10">
    <property type="entry name" value="Bira Bifunctional Protein, Domain 2"/>
    <property type="match status" value="1"/>
</dbReference>
<dbReference type="EMBL" id="JXWY01000033">
    <property type="protein sequence ID" value="KIX90957.1"/>
    <property type="molecule type" value="Genomic_DNA"/>
</dbReference>
<dbReference type="RefSeq" id="WP_044360205.1">
    <property type="nucleotide sequence ID" value="NZ_JXWY01000033.1"/>
</dbReference>
<organism evidence="3 5">
    <name type="scientific">Staphylococcus microti</name>
    <dbReference type="NCBI Taxonomy" id="569857"/>
    <lineage>
        <taxon>Bacteria</taxon>
        <taxon>Bacillati</taxon>
        <taxon>Bacillota</taxon>
        <taxon>Bacilli</taxon>
        <taxon>Bacillales</taxon>
        <taxon>Staphylococcaceae</taxon>
        <taxon>Staphylococcus</taxon>
    </lineage>
</organism>
<dbReference type="Pfam" id="PF13393">
    <property type="entry name" value="tRNA-synt_His"/>
    <property type="match status" value="1"/>
</dbReference>
<evidence type="ECO:0000313" key="4">
    <source>
        <dbReference type="Proteomes" id="UP000032366"/>
    </source>
</evidence>
<dbReference type="InterPro" id="IPR041715">
    <property type="entry name" value="HisRS-like_core"/>
</dbReference>
<protein>
    <submittedName>
        <fullName evidence="3">ATP phosphoribosyltransferase regulatory subunit</fullName>
    </submittedName>
</protein>
<keyword evidence="3" id="KW-0808">Transferase</keyword>
<feature type="domain" description="Class II Histidinyl-tRNA synthetase (HisRS)-like catalytic core" evidence="1">
    <location>
        <begin position="15"/>
        <end position="262"/>
    </location>
</feature>
<name>A0A0D6XQU5_9STAP</name>
<evidence type="ECO:0000259" key="1">
    <source>
        <dbReference type="Pfam" id="PF13393"/>
    </source>
</evidence>
<reference evidence="3 5" key="2">
    <citation type="submission" date="2018-06" db="EMBL/GenBank/DDBJ databases">
        <authorList>
            <consortium name="Pathogen Informatics"/>
            <person name="Doyle S."/>
        </authorList>
    </citation>
    <scope>NUCLEOTIDE SEQUENCE [LARGE SCALE GENOMIC DNA]</scope>
    <source>
        <strain evidence="3 5">NCTC13832</strain>
    </source>
</reference>
<evidence type="ECO:0000313" key="5">
    <source>
        <dbReference type="Proteomes" id="UP000254100"/>
    </source>
</evidence>
<dbReference type="SUPFAM" id="SSF55681">
    <property type="entry name" value="Class II aaRS and biotin synthetases"/>
    <property type="match status" value="1"/>
</dbReference>
<dbReference type="Proteomes" id="UP000032366">
    <property type="component" value="Unassembled WGS sequence"/>
</dbReference>
<dbReference type="EMBL" id="UHDT01000001">
    <property type="protein sequence ID" value="SUM58471.1"/>
    <property type="molecule type" value="Genomic_DNA"/>
</dbReference>
<dbReference type="Proteomes" id="UP000254100">
    <property type="component" value="Unassembled WGS sequence"/>
</dbReference>
<evidence type="ECO:0000313" key="3">
    <source>
        <dbReference type="EMBL" id="SUM58471.1"/>
    </source>
</evidence>
<dbReference type="GO" id="GO:0140096">
    <property type="term" value="F:catalytic activity, acting on a protein"/>
    <property type="evidence" value="ECO:0007669"/>
    <property type="project" value="UniProtKB-ARBA"/>
</dbReference>
<keyword evidence="3" id="KW-0328">Glycosyltransferase</keyword>
<dbReference type="GO" id="GO:0016757">
    <property type="term" value="F:glycosyltransferase activity"/>
    <property type="evidence" value="ECO:0007669"/>
    <property type="project" value="UniProtKB-KW"/>
</dbReference>
<reference evidence="2 4" key="1">
    <citation type="submission" date="2015-01" db="EMBL/GenBank/DDBJ databases">
        <authorList>
            <person name="Guo J."/>
        </authorList>
    </citation>
    <scope>NUCLEOTIDE SEQUENCE [LARGE SCALE GENOMIC DNA]</scope>
    <source>
        <strain evidence="2 4">DSM 22147</strain>
    </source>
</reference>
<proteinExistence type="predicted"/>
<dbReference type="STRING" id="569857.TP70_05630"/>
<keyword evidence="4" id="KW-1185">Reference proteome</keyword>
<sequence length="268" mass="31053">MENALITSKLDEVSFLRLAEQRGFQLIDTSFIETLNWEALTPDDLKQMQERSVWQDHEKLFALRNDFTDQLVRYYQQYDRQHESVAYSGPIVRHQKIQTQLGLECYQPTIQAMQRAFTTFYDYIREALRDDIDYVIIGHYELVHLLLGDQQTDAVMTALAQRNISVLATLLGIEHPLVQLLQTPTQEQLQQLNTRFDASHHIVATLNHWDSFFRSLGIKAIHLDLTPQPPRSYYKGIFMNAVLTERNTTLNGGYYKGNLEGFGLGLTL</sequence>
<evidence type="ECO:0000313" key="2">
    <source>
        <dbReference type="EMBL" id="KIX90957.1"/>
    </source>
</evidence>
<dbReference type="NCBIfam" id="NF008947">
    <property type="entry name" value="PRK12294.1"/>
    <property type="match status" value="1"/>
</dbReference>